<comment type="caution">
    <text evidence="2">The sequence shown here is derived from an EMBL/GenBank/DDBJ whole genome shotgun (WGS) entry which is preliminary data.</text>
</comment>
<keyword evidence="3" id="KW-1185">Reference proteome</keyword>
<evidence type="ECO:0000259" key="1">
    <source>
        <dbReference type="PROSITE" id="PS50280"/>
    </source>
</evidence>
<protein>
    <submittedName>
        <fullName evidence="2">SET domain-containing protein</fullName>
    </submittedName>
</protein>
<gene>
    <name evidence="2" type="ORF">EH240_29060</name>
</gene>
<dbReference type="SUPFAM" id="SSF82199">
    <property type="entry name" value="SET domain"/>
    <property type="match status" value="1"/>
</dbReference>
<sequence>MQNEIVFAHNPFSELTEVRASALHGWGVFARRFIPKGTVWWQARSQDVLVIERDQYEAIDSLPRTVLVNGLLDAILHYSYYPSGLNRLILILDGAQFTNHSFTPNSVDDPTKLQSLALHDIGPGAEILEDYSHYGKCPWAPLYGEFAKAIWERN</sequence>
<organism evidence="2 3">
    <name type="scientific">Mesorhizobium tamadayense</name>
    <dbReference type="NCBI Taxonomy" id="425306"/>
    <lineage>
        <taxon>Bacteria</taxon>
        <taxon>Pseudomonadati</taxon>
        <taxon>Pseudomonadota</taxon>
        <taxon>Alphaproteobacteria</taxon>
        <taxon>Hyphomicrobiales</taxon>
        <taxon>Phyllobacteriaceae</taxon>
        <taxon>Mesorhizobium</taxon>
    </lineage>
</organism>
<dbReference type="EMBL" id="RQXT01000049">
    <property type="protein sequence ID" value="RRH93648.1"/>
    <property type="molecule type" value="Genomic_DNA"/>
</dbReference>
<dbReference type="PROSITE" id="PS50280">
    <property type="entry name" value="SET"/>
    <property type="match status" value="1"/>
</dbReference>
<proteinExistence type="predicted"/>
<feature type="domain" description="SET" evidence="1">
    <location>
        <begin position="14"/>
        <end position="132"/>
    </location>
</feature>
<dbReference type="InterPro" id="IPR046341">
    <property type="entry name" value="SET_dom_sf"/>
</dbReference>
<dbReference type="Pfam" id="PF00856">
    <property type="entry name" value="SET"/>
    <property type="match status" value="1"/>
</dbReference>
<dbReference type="OrthoDB" id="9804945at2"/>
<reference evidence="2 3" key="1">
    <citation type="submission" date="2018-11" db="EMBL/GenBank/DDBJ databases">
        <title>the genome of Mesorhizobium tamadayense DSM 28320.</title>
        <authorList>
            <person name="Gao J."/>
        </authorList>
    </citation>
    <scope>NUCLEOTIDE SEQUENCE [LARGE SCALE GENOMIC DNA]</scope>
    <source>
        <strain evidence="2 3">DSM 28320</strain>
    </source>
</reference>
<evidence type="ECO:0000313" key="2">
    <source>
        <dbReference type="EMBL" id="RRH93648.1"/>
    </source>
</evidence>
<name>A0A3P3F7P6_9HYPH</name>
<dbReference type="InterPro" id="IPR001214">
    <property type="entry name" value="SET_dom"/>
</dbReference>
<accession>A0A3P3F7P6</accession>
<dbReference type="Gene3D" id="2.170.270.10">
    <property type="entry name" value="SET domain"/>
    <property type="match status" value="1"/>
</dbReference>
<dbReference type="Proteomes" id="UP000273786">
    <property type="component" value="Unassembled WGS sequence"/>
</dbReference>
<evidence type="ECO:0000313" key="3">
    <source>
        <dbReference type="Proteomes" id="UP000273786"/>
    </source>
</evidence>
<dbReference type="RefSeq" id="WP_125005029.1">
    <property type="nucleotide sequence ID" value="NZ_RQXT01000049.1"/>
</dbReference>
<dbReference type="AlphaFoldDB" id="A0A3P3F7P6"/>